<dbReference type="GO" id="GO:0004672">
    <property type="term" value="F:protein kinase activity"/>
    <property type="evidence" value="ECO:0007669"/>
    <property type="project" value="InterPro"/>
</dbReference>
<evidence type="ECO:0000313" key="3">
    <source>
        <dbReference type="Proteomes" id="UP000266861"/>
    </source>
</evidence>
<protein>
    <recommendedName>
        <fullName evidence="1">Protein kinase domain-containing protein</fullName>
    </recommendedName>
</protein>
<dbReference type="PROSITE" id="PS50011">
    <property type="entry name" value="PROTEIN_KINASE_DOM"/>
    <property type="match status" value="1"/>
</dbReference>
<name>A0A397J9F0_9GLOM</name>
<sequence>MLKKPPEFIPPREGLLTYFQQPPVQPIEIHPTDYDRYFRPEISSKNSFKFITYIVCPPDAGTTKDSLHALWDMVVVKPFKIGSPQKEEKGPDTEGNLAEELIKKLTWTYGQCPYIFGYYARATTVTYCYLYLEGEQVLRKDLFIYYLNELSGRIQAFIVGINIGRLLPLLCQTLPHYFQREFVILHRSNGKVVELMQKDVIKRYLLKQSVIYAQVIYDAMSNFNVSFVDQLVRVHVNENETIIPFMIFSPKGVICKPQSKTQLIKALCCVLTALKALHKIKIMHRDIRWENVLKCIDKDKWFIIDFDDACYNTSVTPGAHLVKENHALEIFESNHNERVDIWSVGFLIRTTSVKLEESDELKIYSKKLMAKNKFDRPTAEEGLQWIWNEYKDILREDFLEA</sequence>
<evidence type="ECO:0000313" key="2">
    <source>
        <dbReference type="EMBL" id="RHZ81400.1"/>
    </source>
</evidence>
<feature type="domain" description="Protein kinase" evidence="1">
    <location>
        <begin position="103"/>
        <end position="401"/>
    </location>
</feature>
<gene>
    <name evidence="2" type="ORF">Glove_120g130</name>
</gene>
<dbReference type="EMBL" id="PQFF01000112">
    <property type="protein sequence ID" value="RHZ81400.1"/>
    <property type="molecule type" value="Genomic_DNA"/>
</dbReference>
<dbReference type="InterPro" id="IPR011009">
    <property type="entry name" value="Kinase-like_dom_sf"/>
</dbReference>
<dbReference type="GO" id="GO:0005524">
    <property type="term" value="F:ATP binding"/>
    <property type="evidence" value="ECO:0007669"/>
    <property type="project" value="InterPro"/>
</dbReference>
<comment type="caution">
    <text evidence="2">The sequence shown here is derived from an EMBL/GenBank/DDBJ whole genome shotgun (WGS) entry which is preliminary data.</text>
</comment>
<dbReference type="PANTHER" id="PTHR24347">
    <property type="entry name" value="SERINE/THREONINE-PROTEIN KINASE"/>
    <property type="match status" value="1"/>
</dbReference>
<dbReference type="Pfam" id="PF00069">
    <property type="entry name" value="Pkinase"/>
    <property type="match status" value="1"/>
</dbReference>
<dbReference type="SUPFAM" id="SSF56112">
    <property type="entry name" value="Protein kinase-like (PK-like)"/>
    <property type="match status" value="1"/>
</dbReference>
<proteinExistence type="predicted"/>
<dbReference type="SMART" id="SM00220">
    <property type="entry name" value="S_TKc"/>
    <property type="match status" value="1"/>
</dbReference>
<organism evidence="2 3">
    <name type="scientific">Diversispora epigaea</name>
    <dbReference type="NCBI Taxonomy" id="1348612"/>
    <lineage>
        <taxon>Eukaryota</taxon>
        <taxon>Fungi</taxon>
        <taxon>Fungi incertae sedis</taxon>
        <taxon>Mucoromycota</taxon>
        <taxon>Glomeromycotina</taxon>
        <taxon>Glomeromycetes</taxon>
        <taxon>Diversisporales</taxon>
        <taxon>Diversisporaceae</taxon>
        <taxon>Diversispora</taxon>
    </lineage>
</organism>
<dbReference type="InterPro" id="IPR000719">
    <property type="entry name" value="Prot_kinase_dom"/>
</dbReference>
<accession>A0A397J9F0</accession>
<keyword evidence="3" id="KW-1185">Reference proteome</keyword>
<reference evidence="2 3" key="1">
    <citation type="submission" date="2018-08" db="EMBL/GenBank/DDBJ databases">
        <title>Genome and evolution of the arbuscular mycorrhizal fungus Diversispora epigaea (formerly Glomus versiforme) and its bacterial endosymbionts.</title>
        <authorList>
            <person name="Sun X."/>
            <person name="Fei Z."/>
            <person name="Harrison M."/>
        </authorList>
    </citation>
    <scope>NUCLEOTIDE SEQUENCE [LARGE SCALE GENOMIC DNA]</scope>
    <source>
        <strain evidence="2 3">IT104</strain>
    </source>
</reference>
<dbReference type="OrthoDB" id="2379186at2759"/>
<evidence type="ECO:0000259" key="1">
    <source>
        <dbReference type="PROSITE" id="PS50011"/>
    </source>
</evidence>
<dbReference type="AlphaFoldDB" id="A0A397J9F0"/>
<dbReference type="Proteomes" id="UP000266861">
    <property type="component" value="Unassembled WGS sequence"/>
</dbReference>
<dbReference type="Gene3D" id="1.10.510.10">
    <property type="entry name" value="Transferase(Phosphotransferase) domain 1"/>
    <property type="match status" value="1"/>
</dbReference>